<dbReference type="GO" id="GO:0003723">
    <property type="term" value="F:RNA binding"/>
    <property type="evidence" value="ECO:0007669"/>
    <property type="project" value="UniProtKB-UniRule"/>
</dbReference>
<dbReference type="InterPro" id="IPR000504">
    <property type="entry name" value="RRM_dom"/>
</dbReference>
<evidence type="ECO:0000256" key="3">
    <source>
        <dbReference type="SAM" id="MobiDB-lite"/>
    </source>
</evidence>
<evidence type="ECO:0000259" key="4">
    <source>
        <dbReference type="PROSITE" id="PS50102"/>
    </source>
</evidence>
<dbReference type="Gene3D" id="3.30.70.330">
    <property type="match status" value="2"/>
</dbReference>
<keyword evidence="6" id="KW-1185">Reference proteome</keyword>
<dbReference type="InterPro" id="IPR012677">
    <property type="entry name" value="Nucleotide-bd_a/b_plait_sf"/>
</dbReference>
<dbReference type="Pfam" id="PF00076">
    <property type="entry name" value="RRM_1"/>
    <property type="match status" value="2"/>
</dbReference>
<dbReference type="InterPro" id="IPR052462">
    <property type="entry name" value="SLIRP/GR-RBP-like"/>
</dbReference>
<feature type="compositionally biased region" description="Basic and acidic residues" evidence="3">
    <location>
        <begin position="245"/>
        <end position="275"/>
    </location>
</feature>
<sequence length="427" mass="46298">MATEKSRRTIPSSQTIRKMASTNNDAAPANGTDGIGAITDALQATTMQELGRKVRFSLKYRRVFVSKIFIASGEMSTDWFGTRIVIWPKQMPHFHIFLETSHVFVGNLSFATKDEQLREVFSVHGEISDVQIIYRGTRSLGYGFVTFATREESEKAVAATDKTEIDGRAINVEIAKPAPGTPGGAAPRAAAKAARTPKARQTNGDAKSGDEDHDNQTEPTSPKARRGRSGPGRGRSKRVGRARRPAGESKPDDANGDDHGAVTDASIHNEEDQSTKPRPKRVRSKRAKPAGATASVDGVKRERRPKRKGPPEGEPSQTLLFVANLPFDVTDDKLKEFSRLPSSLSPRVCRRYGSSLGKSKGFGFVDFVNEENQLKALEETQGKELDGRALHVKIAVNETKREDNEGAADKVADGGSAPALIDPALAA</sequence>
<feature type="compositionally biased region" description="Basic residues" evidence="3">
    <location>
        <begin position="223"/>
        <end position="244"/>
    </location>
</feature>
<evidence type="ECO:0000256" key="1">
    <source>
        <dbReference type="ARBA" id="ARBA00022884"/>
    </source>
</evidence>
<keyword evidence="1 2" id="KW-0694">RNA-binding</keyword>
<feature type="compositionally biased region" description="Basic and acidic residues" evidence="3">
    <location>
        <begin position="399"/>
        <end position="412"/>
    </location>
</feature>
<proteinExistence type="predicted"/>
<dbReference type="SMART" id="SM00360">
    <property type="entry name" value="RRM"/>
    <property type="match status" value="2"/>
</dbReference>
<dbReference type="PROSITE" id="PS50102">
    <property type="entry name" value="RRM"/>
    <property type="match status" value="2"/>
</dbReference>
<dbReference type="EMBL" id="PKSM01000084">
    <property type="protein sequence ID" value="POW15607.1"/>
    <property type="molecule type" value="Genomic_DNA"/>
</dbReference>
<feature type="domain" description="RRM" evidence="4">
    <location>
        <begin position="101"/>
        <end position="177"/>
    </location>
</feature>
<feature type="region of interest" description="Disordered" evidence="3">
    <location>
        <begin position="399"/>
        <end position="427"/>
    </location>
</feature>
<dbReference type="AlphaFoldDB" id="A0A2S4W1R1"/>
<reference evidence="5 6" key="1">
    <citation type="submission" date="2017-12" db="EMBL/GenBank/DDBJ databases">
        <title>Gene loss provides genomic basis for host adaptation in cereal stripe rust fungi.</title>
        <authorList>
            <person name="Xia C."/>
        </authorList>
    </citation>
    <scope>NUCLEOTIDE SEQUENCE [LARGE SCALE GENOMIC DNA]</scope>
    <source>
        <strain evidence="5 6">93TX-2</strain>
    </source>
</reference>
<feature type="compositionally biased region" description="Basic and acidic residues" evidence="3">
    <location>
        <begin position="207"/>
        <end position="216"/>
    </location>
</feature>
<dbReference type="InterPro" id="IPR035979">
    <property type="entry name" value="RBD_domain_sf"/>
</dbReference>
<evidence type="ECO:0000256" key="2">
    <source>
        <dbReference type="PROSITE-ProRule" id="PRU00176"/>
    </source>
</evidence>
<evidence type="ECO:0000313" key="6">
    <source>
        <dbReference type="Proteomes" id="UP000238274"/>
    </source>
</evidence>
<feature type="region of interest" description="Disordered" evidence="3">
    <location>
        <begin position="170"/>
        <end position="318"/>
    </location>
</feature>
<dbReference type="OrthoDB" id="439808at2759"/>
<name>A0A2S4W1R1_9BASI</name>
<feature type="compositionally biased region" description="Basic residues" evidence="3">
    <location>
        <begin position="277"/>
        <end position="288"/>
    </location>
</feature>
<feature type="domain" description="RRM" evidence="4">
    <location>
        <begin position="318"/>
        <end position="397"/>
    </location>
</feature>
<feature type="compositionally biased region" description="Low complexity" evidence="3">
    <location>
        <begin position="184"/>
        <end position="200"/>
    </location>
</feature>
<accession>A0A2S4W1R1</accession>
<evidence type="ECO:0000313" key="5">
    <source>
        <dbReference type="EMBL" id="POW15607.1"/>
    </source>
</evidence>
<dbReference type="VEuPathDB" id="FungiDB:PSTT_02823"/>
<organism evidence="5 6">
    <name type="scientific">Puccinia striiformis</name>
    <dbReference type="NCBI Taxonomy" id="27350"/>
    <lineage>
        <taxon>Eukaryota</taxon>
        <taxon>Fungi</taxon>
        <taxon>Dikarya</taxon>
        <taxon>Basidiomycota</taxon>
        <taxon>Pucciniomycotina</taxon>
        <taxon>Pucciniomycetes</taxon>
        <taxon>Pucciniales</taxon>
        <taxon>Pucciniaceae</taxon>
        <taxon>Puccinia</taxon>
    </lineage>
</organism>
<dbReference type="SUPFAM" id="SSF54928">
    <property type="entry name" value="RNA-binding domain, RBD"/>
    <property type="match status" value="2"/>
</dbReference>
<reference evidence="6" key="3">
    <citation type="journal article" date="2018" name="Mol. Plant Microbe Interact.">
        <title>Genome sequence resources for the wheat stripe rust pathogen (Puccinia striiformis f. sp. tritici) and the barley stripe rust pathogen (Puccinia striiformis f. sp. hordei).</title>
        <authorList>
            <person name="Xia C."/>
            <person name="Wang M."/>
            <person name="Yin C."/>
            <person name="Cornejo O.E."/>
            <person name="Hulbert S.H."/>
            <person name="Chen X."/>
        </authorList>
    </citation>
    <scope>NUCLEOTIDE SEQUENCE [LARGE SCALE GENOMIC DNA]</scope>
    <source>
        <strain evidence="6">93TX-2</strain>
    </source>
</reference>
<dbReference type="PANTHER" id="PTHR48027">
    <property type="entry name" value="HETEROGENEOUS NUCLEAR RIBONUCLEOPROTEIN 87F-RELATED"/>
    <property type="match status" value="1"/>
</dbReference>
<dbReference type="Proteomes" id="UP000238274">
    <property type="component" value="Unassembled WGS sequence"/>
</dbReference>
<reference evidence="6" key="2">
    <citation type="journal article" date="2018" name="BMC Genomics">
        <title>Genomic insights into host adaptation between the wheat stripe rust pathogen (Puccinia striiformis f. sp. tritici) and the barley stripe rust pathogen (Puccinia striiformis f. sp. hordei).</title>
        <authorList>
            <person name="Xia C."/>
            <person name="Wang M."/>
            <person name="Yin C."/>
            <person name="Cornejo O.E."/>
            <person name="Hulbert S.H."/>
            <person name="Chen X."/>
        </authorList>
    </citation>
    <scope>NUCLEOTIDE SEQUENCE [LARGE SCALE GENOMIC DNA]</scope>
    <source>
        <strain evidence="6">93TX-2</strain>
    </source>
</reference>
<protein>
    <recommendedName>
        <fullName evidence="4">RRM domain-containing protein</fullName>
    </recommendedName>
</protein>
<comment type="caution">
    <text evidence="5">The sequence shown here is derived from an EMBL/GenBank/DDBJ whole genome shotgun (WGS) entry which is preliminary data.</text>
</comment>
<gene>
    <name evidence="5" type="ORF">PSHT_06988</name>
</gene>
<dbReference type="VEuPathDB" id="FungiDB:PSHT_06988"/>